<dbReference type="Gene3D" id="1.10.10.10">
    <property type="entry name" value="Winged helix-like DNA-binding domain superfamily/Winged helix DNA-binding domain"/>
    <property type="match status" value="1"/>
</dbReference>
<dbReference type="Pfam" id="PF02481">
    <property type="entry name" value="DNA_processg_A"/>
    <property type="match status" value="1"/>
</dbReference>
<comment type="caution">
    <text evidence="3">The sequence shown here is derived from an EMBL/GenBank/DDBJ whole genome shotgun (WGS) entry which is preliminary data.</text>
</comment>
<dbReference type="InterPro" id="IPR010994">
    <property type="entry name" value="RuvA_2-like"/>
</dbReference>
<dbReference type="EMBL" id="RJVG01000002">
    <property type="protein sequence ID" value="ROR30755.1"/>
    <property type="molecule type" value="Genomic_DNA"/>
</dbReference>
<dbReference type="InterPro" id="IPR003488">
    <property type="entry name" value="DprA"/>
</dbReference>
<dbReference type="AlphaFoldDB" id="A0A3N1XVV0"/>
<evidence type="ECO:0000256" key="1">
    <source>
        <dbReference type="ARBA" id="ARBA00006525"/>
    </source>
</evidence>
<dbReference type="PANTHER" id="PTHR43022">
    <property type="entry name" value="PROTEIN SMF"/>
    <property type="match status" value="1"/>
</dbReference>
<evidence type="ECO:0000313" key="4">
    <source>
        <dbReference type="Proteomes" id="UP000273083"/>
    </source>
</evidence>
<evidence type="ECO:0000313" key="3">
    <source>
        <dbReference type="EMBL" id="ROR30755.1"/>
    </source>
</evidence>
<dbReference type="OrthoDB" id="9785707at2"/>
<dbReference type="SUPFAM" id="SSF47781">
    <property type="entry name" value="RuvA domain 2-like"/>
    <property type="match status" value="1"/>
</dbReference>
<dbReference type="NCBIfam" id="TIGR00732">
    <property type="entry name" value="dprA"/>
    <property type="match status" value="1"/>
</dbReference>
<dbReference type="GO" id="GO:0009294">
    <property type="term" value="P:DNA-mediated transformation"/>
    <property type="evidence" value="ECO:0007669"/>
    <property type="project" value="InterPro"/>
</dbReference>
<dbReference type="PANTHER" id="PTHR43022:SF1">
    <property type="entry name" value="PROTEIN SMF"/>
    <property type="match status" value="1"/>
</dbReference>
<proteinExistence type="inferred from homology"/>
<protein>
    <submittedName>
        <fullName evidence="3">DNA processing protein</fullName>
    </submittedName>
</protein>
<dbReference type="Gene3D" id="3.40.50.450">
    <property type="match status" value="1"/>
</dbReference>
<dbReference type="InterPro" id="IPR057666">
    <property type="entry name" value="DrpA_SLOG"/>
</dbReference>
<gene>
    <name evidence="3" type="ORF">EDD66_102410</name>
</gene>
<name>A0A3N1XVV0_9FIRM</name>
<accession>A0A3N1XVV0</accession>
<organism evidence="3 4">
    <name type="scientific">Mobilisporobacter senegalensis</name>
    <dbReference type="NCBI Taxonomy" id="1329262"/>
    <lineage>
        <taxon>Bacteria</taxon>
        <taxon>Bacillati</taxon>
        <taxon>Bacillota</taxon>
        <taxon>Clostridia</taxon>
        <taxon>Lachnospirales</taxon>
        <taxon>Lachnospiraceae</taxon>
        <taxon>Mobilisporobacter</taxon>
    </lineage>
</organism>
<dbReference type="InterPro" id="IPR036388">
    <property type="entry name" value="WH-like_DNA-bd_sf"/>
</dbReference>
<reference evidence="3 4" key="1">
    <citation type="submission" date="2018-11" db="EMBL/GenBank/DDBJ databases">
        <title>Genomic Encyclopedia of Type Strains, Phase IV (KMG-IV): sequencing the most valuable type-strain genomes for metagenomic binning, comparative biology and taxonomic classification.</title>
        <authorList>
            <person name="Goeker M."/>
        </authorList>
    </citation>
    <scope>NUCLEOTIDE SEQUENCE [LARGE SCALE GENOMIC DNA]</scope>
    <source>
        <strain evidence="3 4">DSM 26537</strain>
    </source>
</reference>
<sequence>MLNDEYIHWLNCLPDIGIKKANELLDYYKDARNIYYAKEEELILIPSLTKQNIESILSDKNKESAKISYDKLYKKGIYFVTKDNTAYPEKLKHIFEPPMGLYVKGRFPKTDIKTMAIIGARNYSVYGKEMAKFFAKELGEKGIQVISGLARGIDSFAHQGAIETIGGTFGVLGCGIDICYPRENIELYTRMEQCGGIISEYGLGIPPLPGLFPMRNRIISGLSDGILVIEAKLRSGTFITVDYGLEQGKDIYAIPGRITDISSSGCNNLIKMGAKLVTCVDDIIEEFIANCENLCLDKYCDLSSDLKEELNLNNFLGNKKIYKKLETKEKIVYDMLSLNPKHLEEIILNTDLDMKELIDILVNLQLKDCIKQIGNHYYVLST</sequence>
<feature type="domain" description="Smf/DprA SLOG" evidence="2">
    <location>
        <begin position="79"/>
        <end position="287"/>
    </location>
</feature>
<dbReference type="SUPFAM" id="SSF102405">
    <property type="entry name" value="MCP/YpsA-like"/>
    <property type="match status" value="1"/>
</dbReference>
<dbReference type="Proteomes" id="UP000273083">
    <property type="component" value="Unassembled WGS sequence"/>
</dbReference>
<dbReference type="RefSeq" id="WP_123608437.1">
    <property type="nucleotide sequence ID" value="NZ_RJVG01000002.1"/>
</dbReference>
<evidence type="ECO:0000259" key="2">
    <source>
        <dbReference type="Pfam" id="PF02481"/>
    </source>
</evidence>
<comment type="similarity">
    <text evidence="1">Belongs to the DprA/Smf family.</text>
</comment>
<keyword evidence="4" id="KW-1185">Reference proteome</keyword>